<feature type="domain" description="Lipid/polyisoprenoid-binding YceI-like" evidence="1">
    <location>
        <begin position="5"/>
        <end position="173"/>
    </location>
</feature>
<dbReference type="AlphaFoldDB" id="A0A1H4FYJ0"/>
<keyword evidence="3" id="KW-1185">Reference proteome</keyword>
<dbReference type="PANTHER" id="PTHR34406">
    <property type="entry name" value="PROTEIN YCEI"/>
    <property type="match status" value="1"/>
</dbReference>
<name>A0A1H4FYJ0_9SPHI</name>
<dbReference type="OrthoDB" id="9811006at2"/>
<dbReference type="RefSeq" id="WP_090558080.1">
    <property type="nucleotide sequence ID" value="NZ_FNRA01000008.1"/>
</dbReference>
<dbReference type="Gene3D" id="2.40.128.110">
    <property type="entry name" value="Lipid/polyisoprenoid-binding, YceI-like"/>
    <property type="match status" value="1"/>
</dbReference>
<evidence type="ECO:0000313" key="2">
    <source>
        <dbReference type="EMBL" id="SEB01562.1"/>
    </source>
</evidence>
<dbReference type="Pfam" id="PF04264">
    <property type="entry name" value="YceI"/>
    <property type="match status" value="1"/>
</dbReference>
<evidence type="ECO:0000259" key="1">
    <source>
        <dbReference type="SMART" id="SM00867"/>
    </source>
</evidence>
<dbReference type="SUPFAM" id="SSF101874">
    <property type="entry name" value="YceI-like"/>
    <property type="match status" value="1"/>
</dbReference>
<dbReference type="Proteomes" id="UP000198850">
    <property type="component" value="Unassembled WGS sequence"/>
</dbReference>
<dbReference type="EMBL" id="FNRA01000008">
    <property type="protein sequence ID" value="SEB01562.1"/>
    <property type="molecule type" value="Genomic_DNA"/>
</dbReference>
<reference evidence="2 3" key="1">
    <citation type="submission" date="2016-10" db="EMBL/GenBank/DDBJ databases">
        <authorList>
            <person name="de Groot N.N."/>
        </authorList>
    </citation>
    <scope>NUCLEOTIDE SEQUENCE [LARGE SCALE GENOMIC DNA]</scope>
    <source>
        <strain evidence="2 3">DSM 19033</strain>
    </source>
</reference>
<dbReference type="InterPro" id="IPR036761">
    <property type="entry name" value="TTHA0802/YceI-like_sf"/>
</dbReference>
<dbReference type="InterPro" id="IPR007372">
    <property type="entry name" value="Lipid/polyisoprenoid-bd_YceI"/>
</dbReference>
<evidence type="ECO:0000313" key="3">
    <source>
        <dbReference type="Proteomes" id="UP000198850"/>
    </source>
</evidence>
<protein>
    <submittedName>
        <fullName evidence="2">Polyisoprenoid-binding protein YceI</fullName>
    </submittedName>
</protein>
<dbReference type="SMART" id="SM00867">
    <property type="entry name" value="YceI"/>
    <property type="match status" value="1"/>
</dbReference>
<dbReference type="STRING" id="425514.SAMN05443550_108178"/>
<dbReference type="PANTHER" id="PTHR34406:SF1">
    <property type="entry name" value="PROTEIN YCEI"/>
    <property type="match status" value="1"/>
</dbReference>
<accession>A0A1H4FYJ0</accession>
<sequence length="176" mass="19119">MATTKWTLDPAHSELQFKVKHLMITTVTGSFNDFTAELTTDSEDFEHAAVTFKAGVDSVDTGNGDRDGHLKSGDFFNADEFPSITFESTSFKKEGGDYKLAGNLTIKDITKPVTLDVKFGGTVTDLYGQNKAGFSISGKFNRTDFGLTWNAALETGGVVVSEDVKILGELQFIKQA</sequence>
<proteinExistence type="predicted"/>
<organism evidence="2 3">
    <name type="scientific">Pedobacter hartonius</name>
    <dbReference type="NCBI Taxonomy" id="425514"/>
    <lineage>
        <taxon>Bacteria</taxon>
        <taxon>Pseudomonadati</taxon>
        <taxon>Bacteroidota</taxon>
        <taxon>Sphingobacteriia</taxon>
        <taxon>Sphingobacteriales</taxon>
        <taxon>Sphingobacteriaceae</taxon>
        <taxon>Pedobacter</taxon>
    </lineage>
</organism>
<gene>
    <name evidence="2" type="ORF">SAMN05443550_108178</name>
</gene>